<keyword evidence="6" id="KW-1185">Reference proteome</keyword>
<dbReference type="Pfam" id="PF14382">
    <property type="entry name" value="ECR1_N"/>
    <property type="match status" value="1"/>
</dbReference>
<dbReference type="SMART" id="SM00316">
    <property type="entry name" value="S1"/>
    <property type="match status" value="1"/>
</dbReference>
<evidence type="ECO:0000313" key="6">
    <source>
        <dbReference type="Proteomes" id="UP000750711"/>
    </source>
</evidence>
<dbReference type="InterPro" id="IPR012340">
    <property type="entry name" value="NA-bd_OB-fold"/>
</dbReference>
<dbReference type="InterPro" id="IPR003029">
    <property type="entry name" value="S1_domain"/>
</dbReference>
<comment type="subcellular location">
    <subcellularLocation>
        <location evidence="1">Nucleus</location>
        <location evidence="1">Nucleolus</location>
    </subcellularLocation>
</comment>
<dbReference type="Pfam" id="PF10447">
    <property type="entry name" value="EXOSC1"/>
    <property type="match status" value="2"/>
</dbReference>
<dbReference type="GO" id="GO:0000176">
    <property type="term" value="C:nuclear exosome (RNase complex)"/>
    <property type="evidence" value="ECO:0007669"/>
    <property type="project" value="TreeGrafter"/>
</dbReference>
<name>A0A9P8LIG6_9PEZI</name>
<dbReference type="Proteomes" id="UP000750711">
    <property type="component" value="Unassembled WGS sequence"/>
</dbReference>
<dbReference type="InterPro" id="IPR025721">
    <property type="entry name" value="Exosome_cplx_N_dom"/>
</dbReference>
<dbReference type="Gene3D" id="2.40.50.100">
    <property type="match status" value="1"/>
</dbReference>
<evidence type="ECO:0000313" key="5">
    <source>
        <dbReference type="EMBL" id="KAH0566106.1"/>
    </source>
</evidence>
<evidence type="ECO:0000256" key="1">
    <source>
        <dbReference type="ARBA" id="ARBA00004604"/>
    </source>
</evidence>
<dbReference type="PANTHER" id="PTHR12686">
    <property type="entry name" value="3'-5' EXORIBONUCLEASE CSL4-RELATED"/>
    <property type="match status" value="1"/>
</dbReference>
<comment type="caution">
    <text evidence="5">The sequence shown here is derived from an EMBL/GenBank/DDBJ whole genome shotgun (WGS) entry which is preliminary data.</text>
</comment>
<dbReference type="EMBL" id="JAGHQM010000034">
    <property type="protein sequence ID" value="KAH0566106.1"/>
    <property type="molecule type" value="Genomic_DNA"/>
</dbReference>
<dbReference type="GO" id="GO:0005737">
    <property type="term" value="C:cytoplasm"/>
    <property type="evidence" value="ECO:0007669"/>
    <property type="project" value="TreeGrafter"/>
</dbReference>
<dbReference type="FunFam" id="2.40.50.140:FF:000198">
    <property type="entry name" value="Exosome complex component CSL4"/>
    <property type="match status" value="1"/>
</dbReference>
<dbReference type="PANTHER" id="PTHR12686:SF8">
    <property type="entry name" value="EXOSOME COMPLEX COMPONENT CSL4"/>
    <property type="match status" value="1"/>
</dbReference>
<dbReference type="GO" id="GO:0003723">
    <property type="term" value="F:RNA binding"/>
    <property type="evidence" value="ECO:0007669"/>
    <property type="project" value="InterPro"/>
</dbReference>
<reference evidence="5" key="1">
    <citation type="submission" date="2021-03" db="EMBL/GenBank/DDBJ databases">
        <title>Comparative genomics and phylogenomic investigation of the class Geoglossomycetes provide insights into ecological specialization and systematics.</title>
        <authorList>
            <person name="Melie T."/>
            <person name="Pirro S."/>
            <person name="Miller A.N."/>
            <person name="Quandt A."/>
        </authorList>
    </citation>
    <scope>NUCLEOTIDE SEQUENCE</scope>
    <source>
        <strain evidence="5">CAQ_001_2017</strain>
    </source>
</reference>
<proteinExistence type="predicted"/>
<gene>
    <name evidence="5" type="ORF">GP486_000497</name>
</gene>
<keyword evidence="2" id="KW-0963">Cytoplasm</keyword>
<protein>
    <recommendedName>
        <fullName evidence="4">S1 motif domain-containing protein</fullName>
    </recommendedName>
</protein>
<evidence type="ECO:0000259" key="4">
    <source>
        <dbReference type="SMART" id="SM00316"/>
    </source>
</evidence>
<accession>A0A9P8LIG6</accession>
<evidence type="ECO:0000256" key="3">
    <source>
        <dbReference type="ARBA" id="ARBA00022835"/>
    </source>
</evidence>
<keyword evidence="3" id="KW-0271">Exosome</keyword>
<sequence>MAYPPIAIPGQPLGPASQYASGPGTHIQNSQVCASIIGTVAECAQYAASGKSKVGSGKAGEAPLPVLSIQRSAQSASNDAALTNILPEVDAVVLARVTRINPRQATVAILVVGETVCSDEFPGLIRVQDVRATEKDKVKIFSSFRPGDIVRAQVISLGDQSNYYLSTASNHLGVVMATSDRGNTMYPISWKEFKDPVTGATESRKAAKPF</sequence>
<dbReference type="InterPro" id="IPR039771">
    <property type="entry name" value="Csl4"/>
</dbReference>
<evidence type="ECO:0000256" key="2">
    <source>
        <dbReference type="ARBA" id="ARBA00022490"/>
    </source>
</evidence>
<feature type="domain" description="S1 motif" evidence="4">
    <location>
        <begin position="88"/>
        <end position="168"/>
    </location>
</feature>
<dbReference type="SUPFAM" id="SSF50249">
    <property type="entry name" value="Nucleic acid-binding proteins"/>
    <property type="match status" value="1"/>
</dbReference>
<dbReference type="SUPFAM" id="SSF110324">
    <property type="entry name" value="Ribosomal L27 protein-like"/>
    <property type="match status" value="1"/>
</dbReference>
<dbReference type="Gene3D" id="2.40.50.140">
    <property type="entry name" value="Nucleic acid-binding proteins"/>
    <property type="match status" value="1"/>
</dbReference>
<dbReference type="GO" id="GO:0005730">
    <property type="term" value="C:nucleolus"/>
    <property type="evidence" value="ECO:0007669"/>
    <property type="project" value="UniProtKB-SubCell"/>
</dbReference>
<dbReference type="AlphaFoldDB" id="A0A9P8LIG6"/>
<dbReference type="CDD" id="cd05791">
    <property type="entry name" value="S1_CSL4"/>
    <property type="match status" value="1"/>
</dbReference>
<dbReference type="InterPro" id="IPR019495">
    <property type="entry name" value="EXOSC1_C"/>
</dbReference>
<organism evidence="5 6">
    <name type="scientific">Trichoglossum hirsutum</name>
    <dbReference type="NCBI Taxonomy" id="265104"/>
    <lineage>
        <taxon>Eukaryota</taxon>
        <taxon>Fungi</taxon>
        <taxon>Dikarya</taxon>
        <taxon>Ascomycota</taxon>
        <taxon>Pezizomycotina</taxon>
        <taxon>Geoglossomycetes</taxon>
        <taxon>Geoglossales</taxon>
        <taxon>Geoglossaceae</taxon>
        <taxon>Trichoglossum</taxon>
    </lineage>
</organism>
<dbReference type="GO" id="GO:0006396">
    <property type="term" value="P:RNA processing"/>
    <property type="evidence" value="ECO:0007669"/>
    <property type="project" value="InterPro"/>
</dbReference>